<organism evidence="1 2">
    <name type="scientific">Microbacterium gallinarum</name>
    <dbReference type="NCBI Taxonomy" id="2762209"/>
    <lineage>
        <taxon>Bacteria</taxon>
        <taxon>Bacillati</taxon>
        <taxon>Actinomycetota</taxon>
        <taxon>Actinomycetes</taxon>
        <taxon>Micrococcales</taxon>
        <taxon>Microbacteriaceae</taxon>
        <taxon>Microbacterium</taxon>
    </lineage>
</organism>
<dbReference type="EMBL" id="JACSPM010000001">
    <property type="protein sequence ID" value="MBD8022046.1"/>
    <property type="molecule type" value="Genomic_DNA"/>
</dbReference>
<accession>A0ABR8WZE1</accession>
<comment type="caution">
    <text evidence="1">The sequence shown here is derived from an EMBL/GenBank/DDBJ whole genome shotgun (WGS) entry which is preliminary data.</text>
</comment>
<gene>
    <name evidence="1" type="ORF">H9622_00400</name>
</gene>
<proteinExistence type="predicted"/>
<evidence type="ECO:0000313" key="2">
    <source>
        <dbReference type="Proteomes" id="UP000602532"/>
    </source>
</evidence>
<dbReference type="Proteomes" id="UP000602532">
    <property type="component" value="Unassembled WGS sequence"/>
</dbReference>
<dbReference type="RefSeq" id="WP_191763171.1">
    <property type="nucleotide sequence ID" value="NZ_JACSPM010000001.1"/>
</dbReference>
<protein>
    <submittedName>
        <fullName evidence="1">Uncharacterized protein</fullName>
    </submittedName>
</protein>
<reference evidence="1 2" key="1">
    <citation type="submission" date="2020-08" db="EMBL/GenBank/DDBJ databases">
        <title>A Genomic Blueprint of the Chicken Gut Microbiome.</title>
        <authorList>
            <person name="Gilroy R."/>
            <person name="Ravi A."/>
            <person name="Getino M."/>
            <person name="Pursley I."/>
            <person name="Horton D.L."/>
            <person name="Alikhan N.-F."/>
            <person name="Baker D."/>
            <person name="Gharbi K."/>
            <person name="Hall N."/>
            <person name="Watson M."/>
            <person name="Adriaenssens E.M."/>
            <person name="Foster-Nyarko E."/>
            <person name="Jarju S."/>
            <person name="Secka A."/>
            <person name="Antonio M."/>
            <person name="Oren A."/>
            <person name="Chaudhuri R."/>
            <person name="La Ragione R.M."/>
            <person name="Hildebrand F."/>
            <person name="Pallen M.J."/>
        </authorList>
    </citation>
    <scope>NUCLEOTIDE SEQUENCE [LARGE SCALE GENOMIC DNA]</scope>
    <source>
        <strain evidence="1 2">Sa1CUA4</strain>
    </source>
</reference>
<keyword evidence="2" id="KW-1185">Reference proteome</keyword>
<evidence type="ECO:0000313" key="1">
    <source>
        <dbReference type="EMBL" id="MBD8022046.1"/>
    </source>
</evidence>
<sequence length="372" mass="40572">MILDVDTLLAGPRGRRVCLEYARGRADRARGAEPAPERLQDPSDAATALWWAALRLDPAFGTSTVLTLGTYEPGPDEGPTVTAAEAASAVDALELGAPTAADLRNALAISVDVARYWQEPDGDDILAATDEMVRALRRVAEVIVASPHAGWWATPVARDDQWTVGWEGTRPDPPERVAAMLDEWREDARVEEQRAAIERPADPTANWGGTWWSIPPAPLVSSTRRLGADGPAGLWFVEDTLGWQTAAATPLDVHAGRVIEIDGPDAWIDLCRRHPLVVTASRRHEWYRTTGRVGDWVQPDWSKVVKEAEGVHLSVAGYLSSAGLALDVGDGRASMIAGWNPDATYWFAGVSPRPAEQQQWRTVDDGWERVSD</sequence>
<name>A0ABR8WZE1_9MICO</name>